<accession>A0A7G7GET1</accession>
<dbReference type="GO" id="GO:0016787">
    <property type="term" value="F:hydrolase activity"/>
    <property type="evidence" value="ECO:0007669"/>
    <property type="project" value="InterPro"/>
</dbReference>
<evidence type="ECO:0000259" key="4">
    <source>
        <dbReference type="Pfam" id="PF16371"/>
    </source>
</evidence>
<name>A0A7G7GET1_9BACT</name>
<dbReference type="InterPro" id="IPR032288">
    <property type="entry name" value="Metallophos_C"/>
</dbReference>
<evidence type="ECO:0000259" key="2">
    <source>
        <dbReference type="Pfam" id="PF00149"/>
    </source>
</evidence>
<evidence type="ECO:0000256" key="1">
    <source>
        <dbReference type="SAM" id="SignalP"/>
    </source>
</evidence>
<dbReference type="KEGG" id="aswu:HUW51_24230"/>
<dbReference type="Gene3D" id="3.60.21.10">
    <property type="match status" value="1"/>
</dbReference>
<dbReference type="SUPFAM" id="SSF56300">
    <property type="entry name" value="Metallo-dependent phosphatases"/>
    <property type="match status" value="1"/>
</dbReference>
<dbReference type="InterPro" id="IPR029052">
    <property type="entry name" value="Metallo-depent_PP-like"/>
</dbReference>
<keyword evidence="6" id="KW-1185">Reference proteome</keyword>
<dbReference type="Pfam" id="PF16370">
    <property type="entry name" value="MetallophosC"/>
    <property type="match status" value="1"/>
</dbReference>
<reference evidence="5 6" key="1">
    <citation type="journal article" date="2018" name="Int. J. Syst. Evol. Microbiol.">
        <title>Adhaeribacter swui sp. nov., isolated from wet mud.</title>
        <authorList>
            <person name="Kim D.U."/>
            <person name="Kim K.W."/>
            <person name="Kang M.S."/>
            <person name="Kim J.Y."/>
            <person name="Jang J.H."/>
            <person name="Kim M.K."/>
        </authorList>
    </citation>
    <scope>NUCLEOTIDE SEQUENCE [LARGE SCALE GENOMIC DNA]</scope>
    <source>
        <strain evidence="5 6">KCTC 52873</strain>
    </source>
</reference>
<feature type="domain" description="Calcineurin-like phosphoesterase" evidence="2">
    <location>
        <begin position="164"/>
        <end position="321"/>
    </location>
</feature>
<dbReference type="PANTHER" id="PTHR43143">
    <property type="entry name" value="METALLOPHOSPHOESTERASE, CALCINEURIN SUPERFAMILY"/>
    <property type="match status" value="1"/>
</dbReference>
<feature type="domain" description="Calcineurin-like phosphoesterase N-terminal" evidence="4">
    <location>
        <begin position="36"/>
        <end position="110"/>
    </location>
</feature>
<dbReference type="Pfam" id="PF16371">
    <property type="entry name" value="MetallophosN"/>
    <property type="match status" value="1"/>
</dbReference>
<dbReference type="InterPro" id="IPR004843">
    <property type="entry name" value="Calcineurin-like_PHP"/>
</dbReference>
<protein>
    <submittedName>
        <fullName evidence="5">Calcineurin-like phosphoesterase C-terminal domain-containing protein</fullName>
    </submittedName>
</protein>
<organism evidence="5 6">
    <name type="scientific">Adhaeribacter swui</name>
    <dbReference type="NCBI Taxonomy" id="2086471"/>
    <lineage>
        <taxon>Bacteria</taxon>
        <taxon>Pseudomonadati</taxon>
        <taxon>Bacteroidota</taxon>
        <taxon>Cytophagia</taxon>
        <taxon>Cytophagales</taxon>
        <taxon>Hymenobacteraceae</taxon>
        <taxon>Adhaeribacter</taxon>
    </lineage>
</organism>
<dbReference type="Proteomes" id="UP000515237">
    <property type="component" value="Chromosome"/>
</dbReference>
<dbReference type="InterPro" id="IPR051918">
    <property type="entry name" value="STPP_CPPED1"/>
</dbReference>
<dbReference type="PANTHER" id="PTHR43143:SF1">
    <property type="entry name" value="SERINE_THREONINE-PROTEIN PHOSPHATASE CPPED1"/>
    <property type="match status" value="1"/>
</dbReference>
<keyword evidence="1" id="KW-0732">Signal</keyword>
<evidence type="ECO:0000313" key="5">
    <source>
        <dbReference type="EMBL" id="QNF35665.1"/>
    </source>
</evidence>
<evidence type="ECO:0000259" key="3">
    <source>
        <dbReference type="Pfam" id="PF16370"/>
    </source>
</evidence>
<dbReference type="Pfam" id="PF00149">
    <property type="entry name" value="Metallophos"/>
    <property type="match status" value="1"/>
</dbReference>
<evidence type="ECO:0000313" key="6">
    <source>
        <dbReference type="Proteomes" id="UP000515237"/>
    </source>
</evidence>
<feature type="domain" description="Calcineurin-like phosphoesterase C-terminal" evidence="3">
    <location>
        <begin position="332"/>
        <end position="479"/>
    </location>
</feature>
<gene>
    <name evidence="5" type="ORF">HUW51_24230</name>
</gene>
<feature type="signal peptide" evidence="1">
    <location>
        <begin position="1"/>
        <end position="26"/>
    </location>
</feature>
<dbReference type="RefSeq" id="WP_185272154.1">
    <property type="nucleotide sequence ID" value="NZ_CP055156.1"/>
</dbReference>
<dbReference type="InterPro" id="IPR032285">
    <property type="entry name" value="Metallophos_N"/>
</dbReference>
<feature type="chain" id="PRO_5028798778" evidence="1">
    <location>
        <begin position="27"/>
        <end position="487"/>
    </location>
</feature>
<proteinExistence type="predicted"/>
<dbReference type="AlphaFoldDB" id="A0A7G7GET1"/>
<dbReference type="EMBL" id="CP055156">
    <property type="protein sequence ID" value="QNF35665.1"/>
    <property type="molecule type" value="Genomic_DNA"/>
</dbReference>
<sequence>MFRRNFLKSLGLVGATTALPVTNLLAAPPLTATIQGKVHENGKGIAKVVVSDGFNVTQTDSKGNYRLSPHSNAEFVFISLPSGYQIPHEKGIARFYQPLPKQTQNVDFNLVQSKQDDTKHAFILWADPQIRKEEDAQKLVTQSAPDTAAVVKSLGNVPVHGIGCGDLIFDKFELFTDYMKAVEITGAPFFQVIGNHDMDYSARTDDQSQKKFKSLFGPTYYSFNKGKIHYVVLDDVFFLGAGHRYIGYLTENQLNWLEQDLKFVTPGSTVVVSLHIPTNNRSQKRNNAKEEPIGGVVSNRDHLYKLLQPFKTHILSGHTHYSETWEKDNIMEHNHGTVCGAWWSGDICQDGTPNGYGVYEVNGDELSWYYKGTGQERNYQLRIYPKGSATDRPNDVIVNVWNWDAKWQVEWYEDGVKKGPMTQFTGYDPLAVQQQLGDKLPVKQEGIEPVLTDHLFAAQPSANAKEIKVEVTDRFQNKYSETITLKV</sequence>